<reference evidence="1" key="1">
    <citation type="submission" date="2019-08" db="EMBL/GenBank/DDBJ databases">
        <authorList>
            <person name="Kucharzyk K."/>
            <person name="Murdoch R.W."/>
            <person name="Higgins S."/>
            <person name="Loffler F."/>
        </authorList>
    </citation>
    <scope>NUCLEOTIDE SEQUENCE</scope>
</reference>
<accession>A0A645IPV7</accession>
<comment type="caution">
    <text evidence="1">The sequence shown here is derived from an EMBL/GenBank/DDBJ whole genome shotgun (WGS) entry which is preliminary data.</text>
</comment>
<proteinExistence type="predicted"/>
<sequence>MNQSTALGKDRHQKFMIQGDGAGRIAFNLLANHIKYQTMTKTVQ</sequence>
<gene>
    <name evidence="1" type="ORF">SDC9_201025</name>
</gene>
<name>A0A645IPV7_9ZZZZ</name>
<dbReference type="EMBL" id="VSSQ01120423">
    <property type="protein sequence ID" value="MPN53361.1"/>
    <property type="molecule type" value="Genomic_DNA"/>
</dbReference>
<organism evidence="1">
    <name type="scientific">bioreactor metagenome</name>
    <dbReference type="NCBI Taxonomy" id="1076179"/>
    <lineage>
        <taxon>unclassified sequences</taxon>
        <taxon>metagenomes</taxon>
        <taxon>ecological metagenomes</taxon>
    </lineage>
</organism>
<protein>
    <submittedName>
        <fullName evidence="1">Uncharacterized protein</fullName>
    </submittedName>
</protein>
<evidence type="ECO:0000313" key="1">
    <source>
        <dbReference type="EMBL" id="MPN53361.1"/>
    </source>
</evidence>
<dbReference type="AlphaFoldDB" id="A0A645IPV7"/>